<evidence type="ECO:0000256" key="3">
    <source>
        <dbReference type="ARBA" id="ARBA00022723"/>
    </source>
</evidence>
<dbReference type="Pfam" id="PF00929">
    <property type="entry name" value="RNase_T"/>
    <property type="match status" value="1"/>
</dbReference>
<comment type="similarity">
    <text evidence="7">Belongs to the exonuclease superfamily. TREX family.</text>
</comment>
<feature type="domain" description="Exonuclease" evidence="9">
    <location>
        <begin position="5"/>
        <end position="309"/>
    </location>
</feature>
<organism evidence="10">
    <name type="scientific">Graphocephala atropunctata</name>
    <dbReference type="NCBI Taxonomy" id="36148"/>
    <lineage>
        <taxon>Eukaryota</taxon>
        <taxon>Metazoa</taxon>
        <taxon>Ecdysozoa</taxon>
        <taxon>Arthropoda</taxon>
        <taxon>Hexapoda</taxon>
        <taxon>Insecta</taxon>
        <taxon>Pterygota</taxon>
        <taxon>Neoptera</taxon>
        <taxon>Paraneoptera</taxon>
        <taxon>Hemiptera</taxon>
        <taxon>Auchenorrhyncha</taxon>
        <taxon>Membracoidea</taxon>
        <taxon>Cicadellidae</taxon>
        <taxon>Cicadellinae</taxon>
        <taxon>Cicadellini</taxon>
        <taxon>Graphocephala</taxon>
    </lineage>
</organism>
<dbReference type="GO" id="GO:0008296">
    <property type="term" value="F:3'-5'-DNA exonuclease activity"/>
    <property type="evidence" value="ECO:0007669"/>
    <property type="project" value="TreeGrafter"/>
</dbReference>
<sequence length="325" mass="36986">METKTFVFLDLETTGLPHCESGPTRITEIALIAARRDHILDQSSGVVKENSIDNDFLPRVLNKLNLTVYPSKMIQPRASEVTGLTNENLELQGPFNESLFNIIDNFMARLEKPICLVAHNGDRFDYPIFKSELFKINKELSDDVFCADTLPGFREVLTSPPGSGDSAVAGIKPLNTQTAASLVPKCGWSCEEYDHELNQATELAEKFTEEFSSYDNDELESKIQIEMERRRNINETTPHRRTRNSDICQPVNSNVKRKILNDKPSRRKFDMKSVYKSTTGKELVNSHRAETDAQALLECVTAVGLPILEWMDRKRIPFRSIKKMW</sequence>
<dbReference type="EMBL" id="GEBQ01019824">
    <property type="protein sequence ID" value="JAT20153.1"/>
    <property type="molecule type" value="Transcribed_RNA"/>
</dbReference>
<proteinExistence type="inferred from homology"/>
<evidence type="ECO:0000256" key="5">
    <source>
        <dbReference type="ARBA" id="ARBA00022839"/>
    </source>
</evidence>
<gene>
    <name evidence="10" type="ORF">g.22285</name>
</gene>
<evidence type="ECO:0000256" key="8">
    <source>
        <dbReference type="SAM" id="Coils"/>
    </source>
</evidence>
<evidence type="ECO:0000256" key="4">
    <source>
        <dbReference type="ARBA" id="ARBA00022801"/>
    </source>
</evidence>
<evidence type="ECO:0000256" key="6">
    <source>
        <dbReference type="ARBA" id="ARBA00022842"/>
    </source>
</evidence>
<keyword evidence="2" id="KW-0540">Nuclease</keyword>
<reference evidence="10" key="1">
    <citation type="submission" date="2015-11" db="EMBL/GenBank/DDBJ databases">
        <title>De novo transcriptome assembly of four potential Pierce s Disease insect vectors from Arizona vineyards.</title>
        <authorList>
            <person name="Tassone E.E."/>
        </authorList>
    </citation>
    <scope>NUCLEOTIDE SEQUENCE</scope>
</reference>
<dbReference type="InterPro" id="IPR013520">
    <property type="entry name" value="Ribonucl_H"/>
</dbReference>
<comment type="cofactor">
    <cofactor evidence="1">
        <name>Mg(2+)</name>
        <dbReference type="ChEBI" id="CHEBI:18420"/>
    </cofactor>
</comment>
<keyword evidence="8" id="KW-0175">Coiled coil</keyword>
<dbReference type="GO" id="GO:0005737">
    <property type="term" value="C:cytoplasm"/>
    <property type="evidence" value="ECO:0007669"/>
    <property type="project" value="TreeGrafter"/>
</dbReference>
<dbReference type="SUPFAM" id="SSF53098">
    <property type="entry name" value="Ribonuclease H-like"/>
    <property type="match status" value="1"/>
</dbReference>
<dbReference type="SMART" id="SM00479">
    <property type="entry name" value="EXOIII"/>
    <property type="match status" value="1"/>
</dbReference>
<name>A0A1B6L8W3_9HEMI</name>
<keyword evidence="4" id="KW-0378">Hydrolase</keyword>
<evidence type="ECO:0000313" key="10">
    <source>
        <dbReference type="EMBL" id="JAT20153.1"/>
    </source>
</evidence>
<evidence type="ECO:0000259" key="9">
    <source>
        <dbReference type="SMART" id="SM00479"/>
    </source>
</evidence>
<dbReference type="GO" id="GO:0003676">
    <property type="term" value="F:nucleic acid binding"/>
    <property type="evidence" value="ECO:0007669"/>
    <property type="project" value="InterPro"/>
</dbReference>
<evidence type="ECO:0000256" key="2">
    <source>
        <dbReference type="ARBA" id="ARBA00022722"/>
    </source>
</evidence>
<dbReference type="InterPro" id="IPR036397">
    <property type="entry name" value="RNaseH_sf"/>
</dbReference>
<dbReference type="PANTHER" id="PTHR13058:SF19">
    <property type="entry name" value="LD40940P"/>
    <property type="match status" value="1"/>
</dbReference>
<evidence type="ECO:0000256" key="1">
    <source>
        <dbReference type="ARBA" id="ARBA00001946"/>
    </source>
</evidence>
<feature type="coiled-coil region" evidence="8">
    <location>
        <begin position="190"/>
        <end position="236"/>
    </location>
</feature>
<dbReference type="Gene3D" id="3.30.420.10">
    <property type="entry name" value="Ribonuclease H-like superfamily/Ribonuclease H"/>
    <property type="match status" value="1"/>
</dbReference>
<dbReference type="InterPro" id="IPR012337">
    <property type="entry name" value="RNaseH-like_sf"/>
</dbReference>
<dbReference type="PANTHER" id="PTHR13058">
    <property type="entry name" value="THREE PRIME REPAIR EXONUCLEASE 1, 2"/>
    <property type="match status" value="1"/>
</dbReference>
<protein>
    <recommendedName>
        <fullName evidence="9">Exonuclease domain-containing protein</fullName>
    </recommendedName>
</protein>
<keyword evidence="3" id="KW-0479">Metal-binding</keyword>
<accession>A0A1B6L8W3</accession>
<keyword evidence="5" id="KW-0269">Exonuclease</keyword>
<evidence type="ECO:0000256" key="7">
    <source>
        <dbReference type="ARBA" id="ARBA00025769"/>
    </source>
</evidence>
<keyword evidence="6" id="KW-0460">Magnesium</keyword>
<dbReference type="GO" id="GO:0046872">
    <property type="term" value="F:metal ion binding"/>
    <property type="evidence" value="ECO:0007669"/>
    <property type="project" value="UniProtKB-KW"/>
</dbReference>
<dbReference type="AlphaFoldDB" id="A0A1B6L8W3"/>
<dbReference type="InterPro" id="IPR040393">
    <property type="entry name" value="TREX1/2"/>
</dbReference>
<dbReference type="GO" id="GO:0006308">
    <property type="term" value="P:DNA catabolic process"/>
    <property type="evidence" value="ECO:0007669"/>
    <property type="project" value="TreeGrafter"/>
</dbReference>